<dbReference type="Pfam" id="PF06912">
    <property type="entry name" value="DUF1275"/>
    <property type="match status" value="1"/>
</dbReference>
<keyword evidence="1" id="KW-0472">Membrane</keyword>
<evidence type="ECO:0000313" key="2">
    <source>
        <dbReference type="EMBL" id="GHP10322.1"/>
    </source>
</evidence>
<dbReference type="AlphaFoldDB" id="A0A830HT74"/>
<dbReference type="PANTHER" id="PTHR37314:SF4">
    <property type="entry name" value="UPF0700 TRANSMEMBRANE PROTEIN YOAK"/>
    <property type="match status" value="1"/>
</dbReference>
<organism evidence="2 3">
    <name type="scientific">Pycnococcus provasolii</name>
    <dbReference type="NCBI Taxonomy" id="41880"/>
    <lineage>
        <taxon>Eukaryota</taxon>
        <taxon>Viridiplantae</taxon>
        <taxon>Chlorophyta</taxon>
        <taxon>Pseudoscourfieldiophyceae</taxon>
        <taxon>Pseudoscourfieldiales</taxon>
        <taxon>Pycnococcaceae</taxon>
        <taxon>Pycnococcus</taxon>
    </lineage>
</organism>
<evidence type="ECO:0000256" key="1">
    <source>
        <dbReference type="SAM" id="Phobius"/>
    </source>
</evidence>
<name>A0A830HT74_9CHLO</name>
<comment type="caution">
    <text evidence="2">The sequence shown here is derived from an EMBL/GenBank/DDBJ whole genome shotgun (WGS) entry which is preliminary data.</text>
</comment>
<feature type="transmembrane region" description="Helical" evidence="1">
    <location>
        <begin position="12"/>
        <end position="33"/>
    </location>
</feature>
<sequence>MSQVAQPHEVTLLVGAGILLTFTAGVLNISTFLGPEKKLISHMSGTTVKMGAFFGEGDAKNGCENLAIMACFFAGALLAGFLTSKPEWKSLYTCALAMAAVGVLQVVVAALTDNEQAVAGFYIGAFACGLQNAMLTTITGFMRTTHVTGTVTDIGLLTSSPTRWVVSPDADYLT</sequence>
<dbReference type="Proteomes" id="UP000660262">
    <property type="component" value="Unassembled WGS sequence"/>
</dbReference>
<protein>
    <recommendedName>
        <fullName evidence="4">DUF1275 domain-containing protein</fullName>
    </recommendedName>
</protein>
<evidence type="ECO:0000313" key="3">
    <source>
        <dbReference type="Proteomes" id="UP000660262"/>
    </source>
</evidence>
<evidence type="ECO:0008006" key="4">
    <source>
        <dbReference type="Google" id="ProtNLM"/>
    </source>
</evidence>
<gene>
    <name evidence="2" type="ORF">PPROV_000905300</name>
</gene>
<dbReference type="InterPro" id="IPR010699">
    <property type="entry name" value="DUF1275"/>
</dbReference>
<dbReference type="EMBL" id="BNJQ01000029">
    <property type="protein sequence ID" value="GHP10322.1"/>
    <property type="molecule type" value="Genomic_DNA"/>
</dbReference>
<proteinExistence type="predicted"/>
<feature type="transmembrane region" description="Helical" evidence="1">
    <location>
        <begin position="66"/>
        <end position="84"/>
    </location>
</feature>
<keyword evidence="1" id="KW-0812">Transmembrane</keyword>
<keyword evidence="1" id="KW-1133">Transmembrane helix</keyword>
<dbReference type="OrthoDB" id="5591616at2759"/>
<reference evidence="2" key="1">
    <citation type="submission" date="2020-10" db="EMBL/GenBank/DDBJ databases">
        <title>Unveiling of a novel bifunctional photoreceptor, Dualchrome1, isolated from a cosmopolitan green alga.</title>
        <authorList>
            <person name="Suzuki S."/>
            <person name="Kawachi M."/>
        </authorList>
    </citation>
    <scope>NUCLEOTIDE SEQUENCE</scope>
    <source>
        <strain evidence="2">NIES 2893</strain>
    </source>
</reference>
<feature type="transmembrane region" description="Helical" evidence="1">
    <location>
        <begin position="117"/>
        <end position="135"/>
    </location>
</feature>
<keyword evidence="3" id="KW-1185">Reference proteome</keyword>
<dbReference type="PANTHER" id="PTHR37314">
    <property type="entry name" value="SLR0142 PROTEIN"/>
    <property type="match status" value="1"/>
</dbReference>
<feature type="transmembrane region" description="Helical" evidence="1">
    <location>
        <begin position="91"/>
        <end position="111"/>
    </location>
</feature>
<accession>A0A830HT74</accession>